<proteinExistence type="predicted"/>
<dbReference type="AlphaFoldDB" id="A0AAV4C790"/>
<organism evidence="2 3">
    <name type="scientific">Plakobranchus ocellatus</name>
    <dbReference type="NCBI Taxonomy" id="259542"/>
    <lineage>
        <taxon>Eukaryota</taxon>
        <taxon>Metazoa</taxon>
        <taxon>Spiralia</taxon>
        <taxon>Lophotrochozoa</taxon>
        <taxon>Mollusca</taxon>
        <taxon>Gastropoda</taxon>
        <taxon>Heterobranchia</taxon>
        <taxon>Euthyneura</taxon>
        <taxon>Panpulmonata</taxon>
        <taxon>Sacoglossa</taxon>
        <taxon>Placobranchoidea</taxon>
        <taxon>Plakobranchidae</taxon>
        <taxon>Plakobranchus</taxon>
    </lineage>
</organism>
<name>A0AAV4C790_9GAST</name>
<evidence type="ECO:0000313" key="2">
    <source>
        <dbReference type="EMBL" id="GFO31151.1"/>
    </source>
</evidence>
<accession>A0AAV4C790</accession>
<comment type="caution">
    <text evidence="2">The sequence shown here is derived from an EMBL/GenBank/DDBJ whole genome shotgun (WGS) entry which is preliminary data.</text>
</comment>
<feature type="region of interest" description="Disordered" evidence="1">
    <location>
        <begin position="33"/>
        <end position="75"/>
    </location>
</feature>
<reference evidence="2 3" key="1">
    <citation type="journal article" date="2021" name="Elife">
        <title>Chloroplast acquisition without the gene transfer in kleptoplastic sea slugs, Plakobranchus ocellatus.</title>
        <authorList>
            <person name="Maeda T."/>
            <person name="Takahashi S."/>
            <person name="Yoshida T."/>
            <person name="Shimamura S."/>
            <person name="Takaki Y."/>
            <person name="Nagai Y."/>
            <person name="Toyoda A."/>
            <person name="Suzuki Y."/>
            <person name="Arimoto A."/>
            <person name="Ishii H."/>
            <person name="Satoh N."/>
            <person name="Nishiyama T."/>
            <person name="Hasebe M."/>
            <person name="Maruyama T."/>
            <person name="Minagawa J."/>
            <person name="Obokata J."/>
            <person name="Shigenobu S."/>
        </authorList>
    </citation>
    <scope>NUCLEOTIDE SEQUENCE [LARGE SCALE GENOMIC DNA]</scope>
</reference>
<evidence type="ECO:0000256" key="1">
    <source>
        <dbReference type="SAM" id="MobiDB-lite"/>
    </source>
</evidence>
<dbReference type="EMBL" id="BLXT01006360">
    <property type="protein sequence ID" value="GFO31151.1"/>
    <property type="molecule type" value="Genomic_DNA"/>
</dbReference>
<protein>
    <submittedName>
        <fullName evidence="2">Uncharacterized protein</fullName>
    </submittedName>
</protein>
<dbReference type="Proteomes" id="UP000735302">
    <property type="component" value="Unassembled WGS sequence"/>
</dbReference>
<gene>
    <name evidence="2" type="ORF">PoB_005765600</name>
</gene>
<sequence>MFQGVSTLYDLRDFGCFWPGAVDRLRNAPDQSVRRLSYRRRSGQSDLRLSDPLSGQGARVGARPRDRMVPTDLRINSQSIVPPTCNPCVATRVFDLSRREGKLTFGVST</sequence>
<keyword evidence="3" id="KW-1185">Reference proteome</keyword>
<evidence type="ECO:0000313" key="3">
    <source>
        <dbReference type="Proteomes" id="UP000735302"/>
    </source>
</evidence>